<dbReference type="PANTHER" id="PTHR10773:SF19">
    <property type="match status" value="1"/>
</dbReference>
<organism evidence="2 3">
    <name type="scientific">Periplaneta americana</name>
    <name type="common">American cockroach</name>
    <name type="synonym">Blatta americana</name>
    <dbReference type="NCBI Taxonomy" id="6978"/>
    <lineage>
        <taxon>Eukaryota</taxon>
        <taxon>Metazoa</taxon>
        <taxon>Ecdysozoa</taxon>
        <taxon>Arthropoda</taxon>
        <taxon>Hexapoda</taxon>
        <taxon>Insecta</taxon>
        <taxon>Pterygota</taxon>
        <taxon>Neoptera</taxon>
        <taxon>Polyneoptera</taxon>
        <taxon>Dictyoptera</taxon>
        <taxon>Blattodea</taxon>
        <taxon>Blattoidea</taxon>
        <taxon>Blattidae</taxon>
        <taxon>Blattinae</taxon>
        <taxon>Periplaneta</taxon>
    </lineage>
</organism>
<name>A0ABQ8S679_PERAM</name>
<reference evidence="2 3" key="1">
    <citation type="journal article" date="2022" name="Allergy">
        <title>Genome assembly and annotation of Periplaneta americana reveal a comprehensive cockroach allergen profile.</title>
        <authorList>
            <person name="Wang L."/>
            <person name="Xiong Q."/>
            <person name="Saelim N."/>
            <person name="Wang L."/>
            <person name="Nong W."/>
            <person name="Wan A.T."/>
            <person name="Shi M."/>
            <person name="Liu X."/>
            <person name="Cao Q."/>
            <person name="Hui J.H.L."/>
            <person name="Sookrung N."/>
            <person name="Leung T.F."/>
            <person name="Tungtrongchitr A."/>
            <person name="Tsui S.K.W."/>
        </authorList>
    </citation>
    <scope>NUCLEOTIDE SEQUENCE [LARGE SCALE GENOMIC DNA]</scope>
    <source>
        <strain evidence="2">PWHHKU_190912</strain>
    </source>
</reference>
<dbReference type="InterPro" id="IPR057191">
    <property type="entry name" value="DUF7869"/>
</dbReference>
<feature type="domain" description="DUF7869" evidence="1">
    <location>
        <begin position="306"/>
        <end position="456"/>
    </location>
</feature>
<dbReference type="PANTHER" id="PTHR10773">
    <property type="entry name" value="DNA-DIRECTED RNA POLYMERASES I, II, AND III SUBUNIT RPABC2"/>
    <property type="match status" value="1"/>
</dbReference>
<protein>
    <recommendedName>
        <fullName evidence="1">DUF7869 domain-containing protein</fullName>
    </recommendedName>
</protein>
<keyword evidence="3" id="KW-1185">Reference proteome</keyword>
<gene>
    <name evidence="2" type="ORF">ANN_21708</name>
</gene>
<evidence type="ECO:0000313" key="2">
    <source>
        <dbReference type="EMBL" id="KAJ4429539.1"/>
    </source>
</evidence>
<proteinExistence type="predicted"/>
<comment type="caution">
    <text evidence="2">The sequence shown here is derived from an EMBL/GenBank/DDBJ whole genome shotgun (WGS) entry which is preliminary data.</text>
</comment>
<evidence type="ECO:0000313" key="3">
    <source>
        <dbReference type="Proteomes" id="UP001148838"/>
    </source>
</evidence>
<evidence type="ECO:0000259" key="1">
    <source>
        <dbReference type="Pfam" id="PF25273"/>
    </source>
</evidence>
<dbReference type="Pfam" id="PF25273">
    <property type="entry name" value="DUF7869"/>
    <property type="match status" value="1"/>
</dbReference>
<sequence>MCKCKKECQKLSAEHKQQLFLNFYKCKLEQQGTFLLGLMQLGVVKRRRHGQYNDPADSRRQTTVYYTVPDGNGNHVEVCRKTFSEIFALSHKRVQVLQEKKKKGECVYVDARGKHGAPRKYSEDDRKQVCEHIKSFPIEENHYSRERSRKESLSPDLNMSRLFKAFTIRFPGTKVTYNYYADTFKKHFPHLRFGRPKSDTCSTCDLLHAKIKCNPRDTQHNAALELHQRKAKKAMTALHKDKLLSQTPSSDTCMVTVDLQKVLYVPSLTHCEMYYSRQLSCFNLCVHVSDTEDAYMCLWNESVSGRGGNEIVSSLLKVISLLPSNKRKLVIWTDNCIGQNKNKMMVLALVHLVAKGRFDEISHKFLVSGHSFLPCDRDFAMIEKRKRVSKIFVPHDLETLITSSRPKHPYIIVNMEKNDFKDLHKAADNYVNTAKLNISQVSWIKIVKEHPTHVHVKTSFSDIVPWRTYNIIKKGQRPENLSTMELPPLECKSRLTVEKKMI</sequence>
<dbReference type="EMBL" id="JAJSOF020000033">
    <property type="protein sequence ID" value="KAJ4429539.1"/>
    <property type="molecule type" value="Genomic_DNA"/>
</dbReference>
<accession>A0ABQ8S679</accession>
<dbReference type="Proteomes" id="UP001148838">
    <property type="component" value="Unassembled WGS sequence"/>
</dbReference>